<gene>
    <name evidence="10" type="ORF">H9935_03145</name>
</gene>
<name>A0A9D2SJR3_9FIRM</name>
<dbReference type="GO" id="GO:0005737">
    <property type="term" value="C:cytoplasm"/>
    <property type="evidence" value="ECO:0007669"/>
    <property type="project" value="TreeGrafter"/>
</dbReference>
<dbReference type="Pfam" id="PF02811">
    <property type="entry name" value="PHP"/>
    <property type="match status" value="1"/>
</dbReference>
<keyword evidence="4 8" id="KW-0028">Amino-acid biosynthesis</keyword>
<organism evidence="10 11">
    <name type="scientific">Candidatus Blautia merdigallinarum</name>
    <dbReference type="NCBI Taxonomy" id="2838495"/>
    <lineage>
        <taxon>Bacteria</taxon>
        <taxon>Bacillati</taxon>
        <taxon>Bacillota</taxon>
        <taxon>Clostridia</taxon>
        <taxon>Lachnospirales</taxon>
        <taxon>Lachnospiraceae</taxon>
        <taxon>Blautia</taxon>
    </lineage>
</organism>
<dbReference type="AlphaFoldDB" id="A0A9D2SJR3"/>
<evidence type="ECO:0000256" key="6">
    <source>
        <dbReference type="ARBA" id="ARBA00023102"/>
    </source>
</evidence>
<comment type="similarity">
    <text evidence="2 8">Belongs to the PHP hydrolase family. HisK subfamily.</text>
</comment>
<dbReference type="Gene3D" id="3.20.20.140">
    <property type="entry name" value="Metal-dependent hydrolases"/>
    <property type="match status" value="1"/>
</dbReference>
<dbReference type="InterPro" id="IPR016195">
    <property type="entry name" value="Pol/histidinol_Pase-like"/>
</dbReference>
<comment type="caution">
    <text evidence="10">The sequence shown here is derived from an EMBL/GenBank/DDBJ whole genome shotgun (WGS) entry which is preliminary data.</text>
</comment>
<evidence type="ECO:0000256" key="1">
    <source>
        <dbReference type="ARBA" id="ARBA00004970"/>
    </source>
</evidence>
<evidence type="ECO:0000259" key="9">
    <source>
        <dbReference type="Pfam" id="PF02811"/>
    </source>
</evidence>
<dbReference type="GO" id="GO:0004401">
    <property type="term" value="F:histidinol-phosphatase activity"/>
    <property type="evidence" value="ECO:0007669"/>
    <property type="project" value="UniProtKB-UniRule"/>
</dbReference>
<protein>
    <recommendedName>
        <fullName evidence="3 8">Histidinol-phosphatase</fullName>
        <shortName evidence="8">HolPase</shortName>
        <ecNumber evidence="3 8">3.1.3.15</ecNumber>
    </recommendedName>
</protein>
<proteinExistence type="inferred from homology"/>
<dbReference type="PANTHER" id="PTHR21039:SF0">
    <property type="entry name" value="HISTIDINOL-PHOSPHATASE"/>
    <property type="match status" value="1"/>
</dbReference>
<evidence type="ECO:0000313" key="10">
    <source>
        <dbReference type="EMBL" id="HJC09794.1"/>
    </source>
</evidence>
<accession>A0A9D2SJR3</accession>
<dbReference type="Proteomes" id="UP000823893">
    <property type="component" value="Unassembled WGS sequence"/>
</dbReference>
<feature type="domain" description="PHP" evidence="9">
    <location>
        <begin position="4"/>
        <end position="205"/>
    </location>
</feature>
<evidence type="ECO:0000256" key="8">
    <source>
        <dbReference type="RuleBase" id="RU366003"/>
    </source>
</evidence>
<dbReference type="GO" id="GO:0000105">
    <property type="term" value="P:L-histidine biosynthetic process"/>
    <property type="evidence" value="ECO:0007669"/>
    <property type="project" value="UniProtKB-UniRule"/>
</dbReference>
<evidence type="ECO:0000256" key="5">
    <source>
        <dbReference type="ARBA" id="ARBA00022801"/>
    </source>
</evidence>
<reference evidence="10" key="1">
    <citation type="journal article" date="2021" name="PeerJ">
        <title>Extensive microbial diversity within the chicken gut microbiome revealed by metagenomics and culture.</title>
        <authorList>
            <person name="Gilroy R."/>
            <person name="Ravi A."/>
            <person name="Getino M."/>
            <person name="Pursley I."/>
            <person name="Horton D.L."/>
            <person name="Alikhan N.F."/>
            <person name="Baker D."/>
            <person name="Gharbi K."/>
            <person name="Hall N."/>
            <person name="Watson M."/>
            <person name="Adriaenssens E.M."/>
            <person name="Foster-Nyarko E."/>
            <person name="Jarju S."/>
            <person name="Secka A."/>
            <person name="Antonio M."/>
            <person name="Oren A."/>
            <person name="Chaudhuri R.R."/>
            <person name="La Ragione R."/>
            <person name="Hildebrand F."/>
            <person name="Pallen M.J."/>
        </authorList>
    </citation>
    <scope>NUCLEOTIDE SEQUENCE</scope>
    <source>
        <strain evidence="10">ChiSxjej6B18-287</strain>
    </source>
</reference>
<keyword evidence="5 8" id="KW-0378">Hydrolase</keyword>
<evidence type="ECO:0000256" key="3">
    <source>
        <dbReference type="ARBA" id="ARBA00013085"/>
    </source>
</evidence>
<comment type="catalytic activity">
    <reaction evidence="7 8">
        <text>L-histidinol phosphate + H2O = L-histidinol + phosphate</text>
        <dbReference type="Rhea" id="RHEA:14465"/>
        <dbReference type="ChEBI" id="CHEBI:15377"/>
        <dbReference type="ChEBI" id="CHEBI:43474"/>
        <dbReference type="ChEBI" id="CHEBI:57699"/>
        <dbReference type="ChEBI" id="CHEBI:57980"/>
        <dbReference type="EC" id="3.1.3.15"/>
    </reaction>
</comment>
<comment type="pathway">
    <text evidence="1 8">Amino-acid biosynthesis; L-histidine biosynthesis; L-histidine from 5-phospho-alpha-D-ribose 1-diphosphate: step 8/9.</text>
</comment>
<reference evidence="10" key="2">
    <citation type="submission" date="2021-04" db="EMBL/GenBank/DDBJ databases">
        <authorList>
            <person name="Gilroy R."/>
        </authorList>
    </citation>
    <scope>NUCLEOTIDE SEQUENCE</scope>
    <source>
        <strain evidence="10">ChiSxjej6B18-287</strain>
    </source>
</reference>
<dbReference type="PANTHER" id="PTHR21039">
    <property type="entry name" value="HISTIDINOL PHOSPHATASE-RELATED"/>
    <property type="match status" value="1"/>
</dbReference>
<keyword evidence="6 8" id="KW-0368">Histidine biosynthesis</keyword>
<evidence type="ECO:0000256" key="4">
    <source>
        <dbReference type="ARBA" id="ARBA00022605"/>
    </source>
</evidence>
<evidence type="ECO:0000313" key="11">
    <source>
        <dbReference type="Proteomes" id="UP000823893"/>
    </source>
</evidence>
<dbReference type="EC" id="3.1.3.15" evidence="3 8"/>
<dbReference type="InterPro" id="IPR010140">
    <property type="entry name" value="Histidinol_P_phosphatase_HisJ"/>
</dbReference>
<dbReference type="SUPFAM" id="SSF89550">
    <property type="entry name" value="PHP domain-like"/>
    <property type="match status" value="1"/>
</dbReference>
<evidence type="ECO:0000256" key="2">
    <source>
        <dbReference type="ARBA" id="ARBA00009152"/>
    </source>
</evidence>
<dbReference type="InterPro" id="IPR004013">
    <property type="entry name" value="PHP_dom"/>
</dbReference>
<evidence type="ECO:0000256" key="7">
    <source>
        <dbReference type="ARBA" id="ARBA00049158"/>
    </source>
</evidence>
<sequence>MVDAHVHLEKGSYCIEWIREFIQYALSRNINEIYFLEHTHIFKECSSLYDEMSCYNEYQNNWYRKKYENARPLKEYTDFIDKMKKERFPIKLKFGLEVCYSPEHIKDIENIKNMYSFDFLVGSIHFIDGWAFSHKKQPWRKENYNLNYLYKRYYELMYELVESNLFSGLAHPNSLQCFGAYPIGDYDAEYNRIARALKENNMYIEESSGLAINYGDTELGMSGKMLKAMILQNVQILTASDAHIPQDVGKLICEMNDLISKAEKEYGRLIAAK</sequence>
<dbReference type="EMBL" id="DWWV01000036">
    <property type="protein sequence ID" value="HJC09794.1"/>
    <property type="molecule type" value="Genomic_DNA"/>
</dbReference>